<organism evidence="1">
    <name type="scientific">marine sediment metagenome</name>
    <dbReference type="NCBI Taxonomy" id="412755"/>
    <lineage>
        <taxon>unclassified sequences</taxon>
        <taxon>metagenomes</taxon>
        <taxon>ecological metagenomes</taxon>
    </lineage>
</organism>
<proteinExistence type="predicted"/>
<dbReference type="AlphaFoldDB" id="A0A0F9HIS0"/>
<sequence>MYKAIREIGEYNVGEEVPTEKAEYWLEVYKIPQVEKVKEAPLEEEEKVEEVEKKESLLGSILEDYLGRNQSVVKKNVLSDKLSKDQLKELLKLEENDKKRPLVINAIKQRLEV</sequence>
<evidence type="ECO:0000313" key="1">
    <source>
        <dbReference type="EMBL" id="KKL81575.1"/>
    </source>
</evidence>
<dbReference type="EMBL" id="LAZR01022522">
    <property type="protein sequence ID" value="KKL81575.1"/>
    <property type="molecule type" value="Genomic_DNA"/>
</dbReference>
<comment type="caution">
    <text evidence="1">The sequence shown here is derived from an EMBL/GenBank/DDBJ whole genome shotgun (WGS) entry which is preliminary data.</text>
</comment>
<gene>
    <name evidence="1" type="ORF">LCGC14_1993380</name>
</gene>
<reference evidence="1" key="1">
    <citation type="journal article" date="2015" name="Nature">
        <title>Complex archaea that bridge the gap between prokaryotes and eukaryotes.</title>
        <authorList>
            <person name="Spang A."/>
            <person name="Saw J.H."/>
            <person name="Jorgensen S.L."/>
            <person name="Zaremba-Niedzwiedzka K."/>
            <person name="Martijn J."/>
            <person name="Lind A.E."/>
            <person name="van Eijk R."/>
            <person name="Schleper C."/>
            <person name="Guy L."/>
            <person name="Ettema T.J."/>
        </authorList>
    </citation>
    <scope>NUCLEOTIDE SEQUENCE</scope>
</reference>
<accession>A0A0F9HIS0</accession>
<protein>
    <submittedName>
        <fullName evidence="1">Uncharacterized protein</fullName>
    </submittedName>
</protein>
<name>A0A0F9HIS0_9ZZZZ</name>